<keyword evidence="4" id="KW-0067">ATP-binding</keyword>
<reference evidence="8" key="1">
    <citation type="submission" date="2015-12" db="EMBL/GenBank/DDBJ databases">
        <authorList>
            <person name="Nair G.R."/>
            <person name="Kaur G."/>
            <person name="Mayilraj S."/>
        </authorList>
    </citation>
    <scope>NUCLEOTIDE SEQUENCE [LARGE SCALE GENOMIC DNA]</scope>
    <source>
        <strain evidence="8">CD08_7</strain>
    </source>
</reference>
<dbReference type="SMART" id="SM00382">
    <property type="entry name" value="AAA"/>
    <property type="match status" value="1"/>
</dbReference>
<evidence type="ECO:0000256" key="1">
    <source>
        <dbReference type="ARBA" id="ARBA00004202"/>
    </source>
</evidence>
<evidence type="ECO:0000256" key="5">
    <source>
        <dbReference type="ARBA" id="ARBA00023251"/>
    </source>
</evidence>
<dbReference type="PROSITE" id="PS00211">
    <property type="entry name" value="ABC_TRANSPORTER_1"/>
    <property type="match status" value="1"/>
</dbReference>
<accession>A0A0W8ID16</accession>
<dbReference type="InterPro" id="IPR027417">
    <property type="entry name" value="P-loop_NTPase"/>
</dbReference>
<dbReference type="EMBL" id="LQBM01000004">
    <property type="protein sequence ID" value="KUG57853.1"/>
    <property type="molecule type" value="Genomic_DNA"/>
</dbReference>
<dbReference type="InterPro" id="IPR003593">
    <property type="entry name" value="AAA+_ATPase"/>
</dbReference>
<dbReference type="InterPro" id="IPR003439">
    <property type="entry name" value="ABC_transporter-like_ATP-bd"/>
</dbReference>
<protein>
    <submittedName>
        <fullName evidence="7">ABC transporter</fullName>
    </submittedName>
</protein>
<dbReference type="Proteomes" id="UP000054023">
    <property type="component" value="Unassembled WGS sequence"/>
</dbReference>
<dbReference type="STRING" id="317018.AVL63_04860"/>
<evidence type="ECO:0000313" key="8">
    <source>
        <dbReference type="Proteomes" id="UP000054023"/>
    </source>
</evidence>
<dbReference type="GO" id="GO:0046677">
    <property type="term" value="P:response to antibiotic"/>
    <property type="evidence" value="ECO:0007669"/>
    <property type="project" value="UniProtKB-KW"/>
</dbReference>
<comment type="subcellular location">
    <subcellularLocation>
        <location evidence="1">Cell membrane</location>
        <topology evidence="1">Peripheral membrane protein</topology>
    </subcellularLocation>
</comment>
<dbReference type="CDD" id="cd03230">
    <property type="entry name" value="ABC_DR_subfamily_A"/>
    <property type="match status" value="1"/>
</dbReference>
<dbReference type="SUPFAM" id="SSF52540">
    <property type="entry name" value="P-loop containing nucleoside triphosphate hydrolases"/>
    <property type="match status" value="1"/>
</dbReference>
<dbReference type="RefSeq" id="WP_058889088.1">
    <property type="nucleotide sequence ID" value="NZ_LQBM01000004.1"/>
</dbReference>
<dbReference type="PANTHER" id="PTHR42711">
    <property type="entry name" value="ABC TRANSPORTER ATP-BINDING PROTEIN"/>
    <property type="match status" value="1"/>
</dbReference>
<evidence type="ECO:0000313" key="7">
    <source>
        <dbReference type="EMBL" id="KUG57853.1"/>
    </source>
</evidence>
<proteinExistence type="predicted"/>
<organism evidence="7 8">
    <name type="scientific">Nesterenkonia jeotgali</name>
    <dbReference type="NCBI Taxonomy" id="317018"/>
    <lineage>
        <taxon>Bacteria</taxon>
        <taxon>Bacillati</taxon>
        <taxon>Actinomycetota</taxon>
        <taxon>Actinomycetes</taxon>
        <taxon>Micrococcales</taxon>
        <taxon>Micrococcaceae</taxon>
        <taxon>Nesterenkonia</taxon>
    </lineage>
</organism>
<name>A0A0W8ID16_9MICC</name>
<evidence type="ECO:0000259" key="6">
    <source>
        <dbReference type="PROSITE" id="PS50893"/>
    </source>
</evidence>
<keyword evidence="3" id="KW-0547">Nucleotide-binding</keyword>
<evidence type="ECO:0000256" key="2">
    <source>
        <dbReference type="ARBA" id="ARBA00022448"/>
    </source>
</evidence>
<dbReference type="GO" id="GO:0005886">
    <property type="term" value="C:plasma membrane"/>
    <property type="evidence" value="ECO:0007669"/>
    <property type="project" value="UniProtKB-SubCell"/>
</dbReference>
<evidence type="ECO:0000256" key="4">
    <source>
        <dbReference type="ARBA" id="ARBA00022840"/>
    </source>
</evidence>
<dbReference type="PROSITE" id="PS50893">
    <property type="entry name" value="ABC_TRANSPORTER_2"/>
    <property type="match status" value="1"/>
</dbReference>
<keyword evidence="5" id="KW-0046">Antibiotic resistance</keyword>
<dbReference type="InterPro" id="IPR017871">
    <property type="entry name" value="ABC_transporter-like_CS"/>
</dbReference>
<sequence>MPQFSPCLTLRHVRYAVGSARSPQGLKEILRGVDLTARSGEVTVLLGPNGAGKTTTLSCAQGLLHPSQGTVALLGEDPFRADAKLRARVGVMLQDGGMPQSVQPRALLHHVASLHENPWPVEDLVERLGMGDFLRTSIRRLSGGQRQRVALAASLLGRPEVVFLDEPTAGLDPQSRQTVFALIRELREMGMGIVLTTHLLEEAQKLADSVFILKDGEVVRHGSVAELTGAGSAGTGSTDGAARRMVFTAARTLTRAEIASAPVSIELDGGTDNAPGATWMTSRLTGPAQLRELAAWWELIDMMPVEVRMEARTLEDVFWEVSAA</sequence>
<comment type="caution">
    <text evidence="7">The sequence shown here is derived from an EMBL/GenBank/DDBJ whole genome shotgun (WGS) entry which is preliminary data.</text>
</comment>
<dbReference type="Pfam" id="PF00005">
    <property type="entry name" value="ABC_tran"/>
    <property type="match status" value="1"/>
</dbReference>
<dbReference type="InterPro" id="IPR050763">
    <property type="entry name" value="ABC_transporter_ATP-binding"/>
</dbReference>
<keyword evidence="8" id="KW-1185">Reference proteome</keyword>
<dbReference type="GO" id="GO:0005524">
    <property type="term" value="F:ATP binding"/>
    <property type="evidence" value="ECO:0007669"/>
    <property type="project" value="UniProtKB-KW"/>
</dbReference>
<dbReference type="AlphaFoldDB" id="A0A0W8ID16"/>
<evidence type="ECO:0000256" key="3">
    <source>
        <dbReference type="ARBA" id="ARBA00022741"/>
    </source>
</evidence>
<dbReference type="Gene3D" id="3.40.50.300">
    <property type="entry name" value="P-loop containing nucleotide triphosphate hydrolases"/>
    <property type="match status" value="1"/>
</dbReference>
<dbReference type="PANTHER" id="PTHR42711:SF16">
    <property type="entry name" value="ABC TRANSPORTER ATP-BINDING PROTEIN"/>
    <property type="match status" value="1"/>
</dbReference>
<keyword evidence="2" id="KW-0813">Transport</keyword>
<gene>
    <name evidence="7" type="ORF">AVL63_04860</name>
</gene>
<dbReference type="GO" id="GO:0016887">
    <property type="term" value="F:ATP hydrolysis activity"/>
    <property type="evidence" value="ECO:0007669"/>
    <property type="project" value="InterPro"/>
</dbReference>
<feature type="domain" description="ABC transporter" evidence="6">
    <location>
        <begin position="8"/>
        <end position="240"/>
    </location>
</feature>